<dbReference type="RefSeq" id="WP_097527702.1">
    <property type="nucleotide sequence ID" value="NZ_LODU01000014.1"/>
</dbReference>
<dbReference type="InterPro" id="IPR016024">
    <property type="entry name" value="ARM-type_fold"/>
</dbReference>
<dbReference type="EMBL" id="LODU01000014">
    <property type="protein sequence ID" value="POH33801.1"/>
    <property type="molecule type" value="Genomic_DNA"/>
</dbReference>
<organism evidence="1 2">
    <name type="scientific">Sinorhizobium americanum</name>
    <dbReference type="NCBI Taxonomy" id="194963"/>
    <lineage>
        <taxon>Bacteria</taxon>
        <taxon>Pseudomonadati</taxon>
        <taxon>Pseudomonadota</taxon>
        <taxon>Alphaproteobacteria</taxon>
        <taxon>Hyphomicrobiales</taxon>
        <taxon>Rhizobiaceae</taxon>
        <taxon>Sinorhizobium/Ensifer group</taxon>
        <taxon>Sinorhizobium</taxon>
    </lineage>
</organism>
<comment type="caution">
    <text evidence="1">The sequence shown here is derived from an EMBL/GenBank/DDBJ whole genome shotgun (WGS) entry which is preliminary data.</text>
</comment>
<gene>
    <name evidence="1" type="ORF">ATY31_09535</name>
</gene>
<reference evidence="1 2" key="1">
    <citation type="journal article" date="2014" name="Syst. Appl. Microbiol.">
        <title>Microsymbionts of Phaseolus vulgaris in acid and alkaline soils of Mexico.</title>
        <authorList>
            <person name="Verastegui-Valdes M.M."/>
            <person name="Zhang Y.J."/>
            <person name="Rivera-Orduna F.N."/>
            <person name="Cheng H.P."/>
            <person name="Sui X.H."/>
            <person name="Wang E.T."/>
        </authorList>
    </citation>
    <scope>NUCLEOTIDE SEQUENCE [LARGE SCALE GENOMIC DNA]</scope>
    <source>
        <strain evidence="1 2">FG01</strain>
    </source>
</reference>
<proteinExistence type="predicted"/>
<protein>
    <submittedName>
        <fullName evidence="1">DNA alkylation repair protein</fullName>
    </submittedName>
</protein>
<dbReference type="SUPFAM" id="SSF48371">
    <property type="entry name" value="ARM repeat"/>
    <property type="match status" value="1"/>
</dbReference>
<dbReference type="Gene3D" id="1.25.40.290">
    <property type="entry name" value="ARM repeat domains"/>
    <property type="match status" value="1"/>
</dbReference>
<dbReference type="Proteomes" id="UP000237511">
    <property type="component" value="Unassembled WGS sequence"/>
</dbReference>
<accession>A0A2S3YQV4</accession>
<name>A0A2S3YQV4_9HYPH</name>
<evidence type="ECO:0000313" key="1">
    <source>
        <dbReference type="EMBL" id="POH33801.1"/>
    </source>
</evidence>
<dbReference type="InterPro" id="IPR014825">
    <property type="entry name" value="DNA_alkylation"/>
</dbReference>
<sequence length="373" mass="41643">MEPLKNLFSPELVGCMAGHLKRRHPKADEVTFAATVLQELPPLELKERAQLIADQLIRVLPTDAGERHASLLSMLHPDEHEHANAVSDADGLCGWAVLPMTLVVGQHGLTDFRGGLEALREMTKRFSSEFAVRYFLIEDQSTALDIMSRWIADPNRHVRRLVSEGTRPRLPWAMQLPALVRDPAPVLPLLQSLRDDPEPYVRRSVSNHLNDIAKDHPGLVADLVEKWIVSASPDRRSLLRHACRTLIKRGDSRVLAAFGQHPPRVSCGALELSSTCLAMPGVLGMSVEITSLAKDVQDLTVDYVIHFRKANGSLAPKVFKGSVFSLRPGEARRFRRSHRFSQITTRRHYGGSHGVSLRINGEDTDVVMFDLRV</sequence>
<dbReference type="AlphaFoldDB" id="A0A2S3YQV4"/>
<dbReference type="Pfam" id="PF08713">
    <property type="entry name" value="DNA_alkylation"/>
    <property type="match status" value="1"/>
</dbReference>
<evidence type="ECO:0000313" key="2">
    <source>
        <dbReference type="Proteomes" id="UP000237511"/>
    </source>
</evidence>